<name>A0ACC0CJ33_9PEZI</name>
<dbReference type="Proteomes" id="UP001497680">
    <property type="component" value="Unassembled WGS sequence"/>
</dbReference>
<gene>
    <name evidence="1" type="ORF">F4821DRAFT_276201</name>
</gene>
<organism evidence="1 2">
    <name type="scientific">Hypoxylon rubiginosum</name>
    <dbReference type="NCBI Taxonomy" id="110542"/>
    <lineage>
        <taxon>Eukaryota</taxon>
        <taxon>Fungi</taxon>
        <taxon>Dikarya</taxon>
        <taxon>Ascomycota</taxon>
        <taxon>Pezizomycotina</taxon>
        <taxon>Sordariomycetes</taxon>
        <taxon>Xylariomycetidae</taxon>
        <taxon>Xylariales</taxon>
        <taxon>Hypoxylaceae</taxon>
        <taxon>Hypoxylon</taxon>
    </lineage>
</organism>
<protein>
    <submittedName>
        <fullName evidence="1">Uncharacterized protein</fullName>
    </submittedName>
</protein>
<sequence>MRLSALLSIGTLTTMACAECFGGSDPKDRWGDRTIGSILIAHACKGTLAKTYNGNEQVHATLWNEWHTEAFSFQINRIKDSSRTLTYAECLSGLDKELRCEYGGSSTYRNWQYTAKPGSTIG</sequence>
<evidence type="ECO:0000313" key="1">
    <source>
        <dbReference type="EMBL" id="KAI6080377.1"/>
    </source>
</evidence>
<reference evidence="1 2" key="1">
    <citation type="journal article" date="2022" name="New Phytol.">
        <title>Ecological generalism drives hyperdiversity of secondary metabolite gene clusters in xylarialean endophytes.</title>
        <authorList>
            <person name="Franco M.E.E."/>
            <person name="Wisecaver J.H."/>
            <person name="Arnold A.E."/>
            <person name="Ju Y.M."/>
            <person name="Slot J.C."/>
            <person name="Ahrendt S."/>
            <person name="Moore L.P."/>
            <person name="Eastman K.E."/>
            <person name="Scott K."/>
            <person name="Konkel Z."/>
            <person name="Mondo S.J."/>
            <person name="Kuo A."/>
            <person name="Hayes R.D."/>
            <person name="Haridas S."/>
            <person name="Andreopoulos B."/>
            <person name="Riley R."/>
            <person name="LaButti K."/>
            <person name="Pangilinan J."/>
            <person name="Lipzen A."/>
            <person name="Amirebrahimi M."/>
            <person name="Yan J."/>
            <person name="Adam C."/>
            <person name="Keymanesh K."/>
            <person name="Ng V."/>
            <person name="Louie K."/>
            <person name="Northen T."/>
            <person name="Drula E."/>
            <person name="Henrissat B."/>
            <person name="Hsieh H.M."/>
            <person name="Youens-Clark K."/>
            <person name="Lutzoni F."/>
            <person name="Miadlikowska J."/>
            <person name="Eastwood D.C."/>
            <person name="Hamelin R.C."/>
            <person name="Grigoriev I.V."/>
            <person name="U'Ren J.M."/>
        </authorList>
    </citation>
    <scope>NUCLEOTIDE SEQUENCE [LARGE SCALE GENOMIC DNA]</scope>
    <source>
        <strain evidence="1 2">ER1909</strain>
    </source>
</reference>
<dbReference type="EMBL" id="MU394449">
    <property type="protein sequence ID" value="KAI6080377.1"/>
    <property type="molecule type" value="Genomic_DNA"/>
</dbReference>
<accession>A0ACC0CJ33</accession>
<evidence type="ECO:0000313" key="2">
    <source>
        <dbReference type="Proteomes" id="UP001497680"/>
    </source>
</evidence>
<keyword evidence="2" id="KW-1185">Reference proteome</keyword>
<proteinExistence type="predicted"/>
<comment type="caution">
    <text evidence="1">The sequence shown here is derived from an EMBL/GenBank/DDBJ whole genome shotgun (WGS) entry which is preliminary data.</text>
</comment>